<name>A0A0V1M3F9_9BILA</name>
<dbReference type="EMBL" id="JYDO01000264">
    <property type="protein sequence ID" value="KRZ66122.1"/>
    <property type="molecule type" value="Genomic_DNA"/>
</dbReference>
<dbReference type="AlphaFoldDB" id="A0A0V1M3F9"/>
<gene>
    <name evidence="1" type="ORF">T10_4552</name>
</gene>
<keyword evidence="2" id="KW-1185">Reference proteome</keyword>
<proteinExistence type="predicted"/>
<protein>
    <submittedName>
        <fullName evidence="1">Uncharacterized protein</fullName>
    </submittedName>
</protein>
<accession>A0A0V1M3F9</accession>
<organism evidence="1 2">
    <name type="scientific">Trichinella papuae</name>
    <dbReference type="NCBI Taxonomy" id="268474"/>
    <lineage>
        <taxon>Eukaryota</taxon>
        <taxon>Metazoa</taxon>
        <taxon>Ecdysozoa</taxon>
        <taxon>Nematoda</taxon>
        <taxon>Enoplea</taxon>
        <taxon>Dorylaimia</taxon>
        <taxon>Trichinellida</taxon>
        <taxon>Trichinellidae</taxon>
        <taxon>Trichinella</taxon>
    </lineage>
</organism>
<evidence type="ECO:0000313" key="2">
    <source>
        <dbReference type="Proteomes" id="UP000054843"/>
    </source>
</evidence>
<sequence length="251" mass="28366">MDNIFTSIPLVEDLLAYQCVDGKNQKVLTRRIHGTTFAATNRCQMKRHAECWRATIKDDNLTALDQENMVGAVELSINLLNQNFCQTCTAYKSMSVLHRAVIEVSNDYRSLSCVEETLNWWLQSSYTEFLLDFQAQTMHLQDVKLGIDRVLLTKHSSDIKGPFFITSNDVVKKSLFMSTTSCVLSEAAIWERLMLELCIHQTGLPDRGESVTCNLPFLRSRNHFCAVLSEITPSLYTPLPISPAALLALEP</sequence>
<reference evidence="1 2" key="1">
    <citation type="submission" date="2015-01" db="EMBL/GenBank/DDBJ databases">
        <title>Evolution of Trichinella species and genotypes.</title>
        <authorList>
            <person name="Korhonen P.K."/>
            <person name="Edoardo P."/>
            <person name="Giuseppe L.R."/>
            <person name="Gasser R.B."/>
        </authorList>
    </citation>
    <scope>NUCLEOTIDE SEQUENCE [LARGE SCALE GENOMIC DNA]</scope>
    <source>
        <strain evidence="1">ISS1980</strain>
    </source>
</reference>
<comment type="caution">
    <text evidence="1">The sequence shown here is derived from an EMBL/GenBank/DDBJ whole genome shotgun (WGS) entry which is preliminary data.</text>
</comment>
<dbReference type="Proteomes" id="UP000054843">
    <property type="component" value="Unassembled WGS sequence"/>
</dbReference>
<evidence type="ECO:0000313" key="1">
    <source>
        <dbReference type="EMBL" id="KRZ66122.1"/>
    </source>
</evidence>